<dbReference type="AlphaFoldDB" id="A0AAW9NJB4"/>
<reference evidence="1 2" key="1">
    <citation type="submission" date="2023-03" db="EMBL/GenBank/DDBJ databases">
        <title>Bacillus Genome Sequencing.</title>
        <authorList>
            <person name="Dunlap C."/>
        </authorList>
    </citation>
    <scope>NUCLEOTIDE SEQUENCE [LARGE SCALE GENOMIC DNA]</scope>
    <source>
        <strain evidence="1 2">B-41290</strain>
    </source>
</reference>
<evidence type="ECO:0000313" key="2">
    <source>
        <dbReference type="Proteomes" id="UP001307168"/>
    </source>
</evidence>
<proteinExistence type="predicted"/>
<organism evidence="1 2">
    <name type="scientific">Peribacillus castrilensis</name>
    <dbReference type="NCBI Taxonomy" id="2897690"/>
    <lineage>
        <taxon>Bacteria</taxon>
        <taxon>Bacillati</taxon>
        <taxon>Bacillota</taxon>
        <taxon>Bacilli</taxon>
        <taxon>Bacillales</taxon>
        <taxon>Bacillaceae</taxon>
        <taxon>Peribacillus</taxon>
    </lineage>
</organism>
<keyword evidence="2" id="KW-1185">Reference proteome</keyword>
<dbReference type="EMBL" id="JARNBH010000042">
    <property type="protein sequence ID" value="MEC0276866.1"/>
    <property type="molecule type" value="Genomic_DNA"/>
</dbReference>
<protein>
    <submittedName>
        <fullName evidence="1">Uncharacterized protein</fullName>
    </submittedName>
</protein>
<gene>
    <name evidence="1" type="ORF">P4706_28150</name>
</gene>
<dbReference type="Proteomes" id="UP001307168">
    <property type="component" value="Unassembled WGS sequence"/>
</dbReference>
<sequence length="70" mass="8126">MIGDMFYVNPENSLKFGDRWGELSVLKSDSLLPYGLRFEGDSIPYYFSRDEILSEDEFEAVYEVVACPFK</sequence>
<name>A0AAW9NJB4_9BACI</name>
<accession>A0AAW9NJB4</accession>
<dbReference type="RefSeq" id="WP_367408407.1">
    <property type="nucleotide sequence ID" value="NZ_JARNBH010000042.1"/>
</dbReference>
<evidence type="ECO:0000313" key="1">
    <source>
        <dbReference type="EMBL" id="MEC0276866.1"/>
    </source>
</evidence>
<comment type="caution">
    <text evidence="1">The sequence shown here is derived from an EMBL/GenBank/DDBJ whole genome shotgun (WGS) entry which is preliminary data.</text>
</comment>